<protein>
    <submittedName>
        <fullName evidence="7">ATP synthase protein I</fullName>
    </submittedName>
</protein>
<dbReference type="EMBL" id="QUNR01000001">
    <property type="protein sequence ID" value="REH40127.1"/>
    <property type="molecule type" value="Genomic_DNA"/>
</dbReference>
<dbReference type="Pfam" id="PF03899">
    <property type="entry name" value="ATP-synt_I"/>
    <property type="match status" value="1"/>
</dbReference>
<keyword evidence="4 6" id="KW-1133">Transmembrane helix</keyword>
<evidence type="ECO:0000256" key="5">
    <source>
        <dbReference type="ARBA" id="ARBA00023136"/>
    </source>
</evidence>
<dbReference type="Proteomes" id="UP000256774">
    <property type="component" value="Unassembled WGS sequence"/>
</dbReference>
<feature type="transmembrane region" description="Helical" evidence="6">
    <location>
        <begin position="84"/>
        <end position="101"/>
    </location>
</feature>
<evidence type="ECO:0000313" key="8">
    <source>
        <dbReference type="Proteomes" id="UP000256774"/>
    </source>
</evidence>
<name>A0A3E0H8V6_9GAMM</name>
<proteinExistence type="predicted"/>
<keyword evidence="5 6" id="KW-0472">Membrane</keyword>
<gene>
    <name evidence="7" type="ORF">DFR26_0326</name>
</gene>
<evidence type="ECO:0000256" key="1">
    <source>
        <dbReference type="ARBA" id="ARBA00004651"/>
    </source>
</evidence>
<reference evidence="7 8" key="1">
    <citation type="submission" date="2018-08" db="EMBL/GenBank/DDBJ databases">
        <title>Genomic Encyclopedia of Type Strains, Phase IV (KMG-IV): sequencing the most valuable type-strain genomes for metagenomic binning, comparative biology and taxonomic classification.</title>
        <authorList>
            <person name="Goeker M."/>
        </authorList>
    </citation>
    <scope>NUCLEOTIDE SEQUENCE [LARGE SCALE GENOMIC DNA]</scope>
    <source>
        <strain evidence="7 8">DSM 26022</strain>
    </source>
</reference>
<sequence length="132" mass="14666">MTVSKPQPLVEYRPALQQLKWQARLMVALWLIAQLAGGTAAGLSALSGAGIAVLGQAYFVFRAFRHAGARSAQHIVQEFYRGEAGKFLLTALLFASVFIFYKKVDPVWLFTGFVLEQLVAWIVPLANRNTQR</sequence>
<keyword evidence="8" id="KW-1185">Reference proteome</keyword>
<evidence type="ECO:0000256" key="2">
    <source>
        <dbReference type="ARBA" id="ARBA00022475"/>
    </source>
</evidence>
<feature type="transmembrane region" description="Helical" evidence="6">
    <location>
        <begin position="107"/>
        <end position="126"/>
    </location>
</feature>
<feature type="transmembrane region" description="Helical" evidence="6">
    <location>
        <begin position="43"/>
        <end position="64"/>
    </location>
</feature>
<evidence type="ECO:0000256" key="4">
    <source>
        <dbReference type="ARBA" id="ARBA00022989"/>
    </source>
</evidence>
<comment type="subcellular location">
    <subcellularLocation>
        <location evidence="1">Cell membrane</location>
        <topology evidence="1">Multi-pass membrane protein</topology>
    </subcellularLocation>
</comment>
<dbReference type="InterPro" id="IPR005598">
    <property type="entry name" value="ATP_synth_I"/>
</dbReference>
<organism evidence="7 8">
    <name type="scientific">Paraperlucidibaca baekdonensis</name>
    <dbReference type="NCBI Taxonomy" id="748120"/>
    <lineage>
        <taxon>Bacteria</taxon>
        <taxon>Pseudomonadati</taxon>
        <taxon>Pseudomonadota</taxon>
        <taxon>Gammaproteobacteria</taxon>
        <taxon>Moraxellales</taxon>
        <taxon>Moraxellaceae</taxon>
        <taxon>Paraperlucidibaca</taxon>
    </lineage>
</organism>
<evidence type="ECO:0000256" key="3">
    <source>
        <dbReference type="ARBA" id="ARBA00022692"/>
    </source>
</evidence>
<evidence type="ECO:0000313" key="7">
    <source>
        <dbReference type="EMBL" id="REH40127.1"/>
    </source>
</evidence>
<accession>A0A3E0H8V6</accession>
<comment type="caution">
    <text evidence="7">The sequence shown here is derived from an EMBL/GenBank/DDBJ whole genome shotgun (WGS) entry which is preliminary data.</text>
</comment>
<dbReference type="GO" id="GO:0005886">
    <property type="term" value="C:plasma membrane"/>
    <property type="evidence" value="ECO:0007669"/>
    <property type="project" value="UniProtKB-SubCell"/>
</dbReference>
<keyword evidence="3 6" id="KW-0812">Transmembrane</keyword>
<keyword evidence="2" id="KW-1003">Cell membrane</keyword>
<dbReference type="AlphaFoldDB" id="A0A3E0H8V6"/>
<evidence type="ECO:0000256" key="6">
    <source>
        <dbReference type="SAM" id="Phobius"/>
    </source>
</evidence>